<dbReference type="PANTHER" id="PTHR43546:SF9">
    <property type="entry name" value="L-ASCORBATE-6-PHOSPHATE LACTONASE ULAG-RELATED"/>
    <property type="match status" value="1"/>
</dbReference>
<evidence type="ECO:0000313" key="3">
    <source>
        <dbReference type="EMBL" id="WXB09780.1"/>
    </source>
</evidence>
<reference evidence="3" key="1">
    <citation type="submission" date="2021-12" db="EMBL/GenBank/DDBJ databases">
        <title>Discovery of the Pendulisporaceae a myxobacterial family with distinct sporulation behavior and unique specialized metabolism.</title>
        <authorList>
            <person name="Garcia R."/>
            <person name="Popoff A."/>
            <person name="Bader C.D."/>
            <person name="Loehr J."/>
            <person name="Walesch S."/>
            <person name="Walt C."/>
            <person name="Boldt J."/>
            <person name="Bunk B."/>
            <person name="Haeckl F.J.F.P.J."/>
            <person name="Gunesch A.P."/>
            <person name="Birkelbach J."/>
            <person name="Nuebel U."/>
            <person name="Pietschmann T."/>
            <person name="Bach T."/>
            <person name="Mueller R."/>
        </authorList>
    </citation>
    <scope>NUCLEOTIDE SEQUENCE</scope>
    <source>
        <strain evidence="3">MSr11367</strain>
    </source>
</reference>
<feature type="domain" description="Metallo-beta-lactamase" evidence="2">
    <location>
        <begin position="58"/>
        <end position="258"/>
    </location>
</feature>
<sequence>MTDLRTYVASLVGALVLSGCVPAESPAKNDADGAMDVRLIRSATVLVTYTNAARSMKILVDPILADEGAEPPIDYSNDLKNPRIKLPIEKSELMKGVSAVLLTHYHSDHFDMEAERTLPKDILIFCQPYDEAHLREKGFTNLKVVRDVVHWEGLTVSRFRASHHQGATGAPPFGESSSYFLQTRNDDVFFTGDAILDDSLKSSLRATQPKRIVANTGECQFTKENPLLRPGITMTLTAAELKEAARLLPSSKIVAVHMDAINHCPLTKDALRRYVDEEQLNDRILVPNEGESAPHP</sequence>
<dbReference type="Pfam" id="PF12706">
    <property type="entry name" value="Lactamase_B_2"/>
    <property type="match status" value="1"/>
</dbReference>
<dbReference type="InterPro" id="IPR001279">
    <property type="entry name" value="Metallo-B-lactamas"/>
</dbReference>
<dbReference type="InterPro" id="IPR050114">
    <property type="entry name" value="UPF0173_UPF0282_UlaG_hydrolase"/>
</dbReference>
<dbReference type="Proteomes" id="UP001374803">
    <property type="component" value="Chromosome"/>
</dbReference>
<keyword evidence="1" id="KW-0378">Hydrolase</keyword>
<keyword evidence="4" id="KW-1185">Reference proteome</keyword>
<dbReference type="Gene3D" id="3.60.15.10">
    <property type="entry name" value="Ribonuclease Z/Hydroxyacylglutathione hydrolase-like"/>
    <property type="match status" value="1"/>
</dbReference>
<dbReference type="InterPro" id="IPR036866">
    <property type="entry name" value="RibonucZ/Hydroxyglut_hydro"/>
</dbReference>
<proteinExistence type="predicted"/>
<dbReference type="EMBL" id="CP089983">
    <property type="protein sequence ID" value="WXB09780.1"/>
    <property type="molecule type" value="Genomic_DNA"/>
</dbReference>
<dbReference type="PANTHER" id="PTHR43546">
    <property type="entry name" value="UPF0173 METAL-DEPENDENT HYDROLASE MJ1163-RELATED"/>
    <property type="match status" value="1"/>
</dbReference>
<protein>
    <submittedName>
        <fullName evidence="3">MBL fold metallo-hydrolase</fullName>
    </submittedName>
</protein>
<evidence type="ECO:0000313" key="4">
    <source>
        <dbReference type="Proteomes" id="UP001374803"/>
    </source>
</evidence>
<organism evidence="3 4">
    <name type="scientific">Pendulispora rubella</name>
    <dbReference type="NCBI Taxonomy" id="2741070"/>
    <lineage>
        <taxon>Bacteria</taxon>
        <taxon>Pseudomonadati</taxon>
        <taxon>Myxococcota</taxon>
        <taxon>Myxococcia</taxon>
        <taxon>Myxococcales</taxon>
        <taxon>Sorangiineae</taxon>
        <taxon>Pendulisporaceae</taxon>
        <taxon>Pendulispora</taxon>
    </lineage>
</organism>
<dbReference type="SUPFAM" id="SSF56281">
    <property type="entry name" value="Metallo-hydrolase/oxidoreductase"/>
    <property type="match status" value="1"/>
</dbReference>
<dbReference type="RefSeq" id="WP_394839453.1">
    <property type="nucleotide sequence ID" value="NZ_CP089929.1"/>
</dbReference>
<accession>A0ABZ2LKX2</accession>
<dbReference type="PROSITE" id="PS51257">
    <property type="entry name" value="PROKAR_LIPOPROTEIN"/>
    <property type="match status" value="1"/>
</dbReference>
<gene>
    <name evidence="3" type="ORF">LVJ94_21435</name>
</gene>
<evidence type="ECO:0000259" key="2">
    <source>
        <dbReference type="Pfam" id="PF12706"/>
    </source>
</evidence>
<evidence type="ECO:0000256" key="1">
    <source>
        <dbReference type="ARBA" id="ARBA00022801"/>
    </source>
</evidence>
<name>A0ABZ2LKX2_9BACT</name>